<dbReference type="GO" id="GO:0003700">
    <property type="term" value="F:DNA-binding transcription factor activity"/>
    <property type="evidence" value="ECO:0007669"/>
    <property type="project" value="InterPro"/>
</dbReference>
<organism evidence="6">
    <name type="scientific">Humulus lupulus</name>
    <name type="common">European hop</name>
    <dbReference type="NCBI Taxonomy" id="3486"/>
    <lineage>
        <taxon>Eukaryota</taxon>
        <taxon>Viridiplantae</taxon>
        <taxon>Streptophyta</taxon>
        <taxon>Embryophyta</taxon>
        <taxon>Tracheophyta</taxon>
        <taxon>Spermatophyta</taxon>
        <taxon>Magnoliopsida</taxon>
        <taxon>eudicotyledons</taxon>
        <taxon>Gunneridae</taxon>
        <taxon>Pentapetalae</taxon>
        <taxon>rosids</taxon>
        <taxon>fabids</taxon>
        <taxon>Rosales</taxon>
        <taxon>Cannabaceae</taxon>
        <taxon>Humulus</taxon>
    </lineage>
</organism>
<accession>C9X4P5</accession>
<dbReference type="GO" id="GO:0005634">
    <property type="term" value="C:nucleus"/>
    <property type="evidence" value="ECO:0007669"/>
    <property type="project" value="UniProtKB-SubCell"/>
</dbReference>
<dbReference type="PROSITE" id="PS00036">
    <property type="entry name" value="BZIP_BASIC"/>
    <property type="match status" value="1"/>
</dbReference>
<name>C9X4P5_HUMLU</name>
<dbReference type="InterPro" id="IPR043452">
    <property type="entry name" value="BZIP46-like"/>
</dbReference>
<dbReference type="SMART" id="SM00338">
    <property type="entry name" value="BRLZ"/>
    <property type="match status" value="1"/>
</dbReference>
<dbReference type="GO" id="GO:0003677">
    <property type="term" value="F:DNA binding"/>
    <property type="evidence" value="ECO:0007669"/>
    <property type="project" value="UniProtKB-KW"/>
</dbReference>
<evidence type="ECO:0000256" key="1">
    <source>
        <dbReference type="ARBA" id="ARBA00004123"/>
    </source>
</evidence>
<reference evidence="6" key="1">
    <citation type="submission" date="2009-05" db="EMBL/GenBank/DDBJ databases">
        <title>Cloning and molecular analysis of HlbZIP1 and HlbZIP2 transcription factors putatively involved in regulation of lupulin metabolome in hop (Humulus lupulus L.).</title>
        <authorList>
            <person name="Matousek J."/>
            <person name="Kocabek T."/>
            <person name="Patzak J."/>
            <person name="Stehlik J."/>
            <person name="Krofta K."/>
            <person name="Fussy Z."/>
            <person name="Heyerick A."/>
            <person name="Roldan-Ruiz I."/>
            <person name="Maloukh L."/>
            <person name="De Keukeleire D."/>
        </authorList>
    </citation>
    <scope>NUCLEOTIDE SEQUENCE</scope>
    <source>
        <tissue evidence="6">Female cones and glandular tissue</tissue>
    </source>
</reference>
<comment type="subcellular location">
    <subcellularLocation>
        <location evidence="1">Nucleus</location>
    </subcellularLocation>
</comment>
<dbReference type="Gene3D" id="1.20.5.170">
    <property type="match status" value="1"/>
</dbReference>
<dbReference type="AlphaFoldDB" id="C9X4P5"/>
<keyword evidence="4" id="KW-0175">Coiled coil</keyword>
<evidence type="ECO:0000313" key="6">
    <source>
        <dbReference type="EMBL" id="CAZ15514.1"/>
    </source>
</evidence>
<evidence type="ECO:0000256" key="2">
    <source>
        <dbReference type="ARBA" id="ARBA00023125"/>
    </source>
</evidence>
<evidence type="ECO:0000256" key="3">
    <source>
        <dbReference type="ARBA" id="ARBA00023242"/>
    </source>
</evidence>
<feature type="domain" description="BZIP" evidence="5">
    <location>
        <begin position="166"/>
        <end position="211"/>
    </location>
</feature>
<protein>
    <submittedName>
        <fullName evidence="6">Basic-leucine zipper</fullName>
    </submittedName>
</protein>
<dbReference type="GO" id="GO:0045893">
    <property type="term" value="P:positive regulation of DNA-templated transcription"/>
    <property type="evidence" value="ECO:0007669"/>
    <property type="project" value="InterPro"/>
</dbReference>
<evidence type="ECO:0000256" key="4">
    <source>
        <dbReference type="SAM" id="Coils"/>
    </source>
</evidence>
<dbReference type="PANTHER" id="PTHR22952">
    <property type="entry name" value="CAMP-RESPONSE ELEMENT BINDING PROTEIN-RELATED"/>
    <property type="match status" value="1"/>
</dbReference>
<dbReference type="InterPro" id="IPR046347">
    <property type="entry name" value="bZIP_sf"/>
</dbReference>
<sequence length="246" mass="27442">MALSNVVIASASATNSELPRQSSICSPNTIMSEEDSRNIASMDDLLKNIPNIFPEQPQQQQQQNSHPLASFPVAGVGESWSGAVASGSDWKTDSGEIGSAMTLEDYLTHSEAVREEDIRAQLGYGQFHMPLQLQAVENPVVVCGNGSGTSGRGKRQAVDPPVDKATAQKQRRMIKNRESAARSRERKQAYQVELETLVTELEDEKARLLREEVERTQERFRQLMKNVIPVEEKKKTPRVLRRVRSL</sequence>
<keyword evidence="2" id="KW-0238">DNA-binding</keyword>
<gene>
    <name evidence="6" type="primary">bzip1</name>
</gene>
<dbReference type="Pfam" id="PF00170">
    <property type="entry name" value="bZIP_1"/>
    <property type="match status" value="1"/>
</dbReference>
<dbReference type="InterPro" id="IPR004827">
    <property type="entry name" value="bZIP"/>
</dbReference>
<dbReference type="SUPFAM" id="SSF57959">
    <property type="entry name" value="Leucine zipper domain"/>
    <property type="match status" value="1"/>
</dbReference>
<dbReference type="EMBL" id="FN395065">
    <property type="protein sequence ID" value="CAZ15514.1"/>
    <property type="molecule type" value="mRNA"/>
</dbReference>
<dbReference type="PROSITE" id="PS50217">
    <property type="entry name" value="BZIP"/>
    <property type="match status" value="1"/>
</dbReference>
<keyword evidence="3" id="KW-0539">Nucleus</keyword>
<dbReference type="PANTHER" id="PTHR22952:SF392">
    <property type="entry name" value="BZIP TRANSCRIPTION FACTOR 12"/>
    <property type="match status" value="1"/>
</dbReference>
<proteinExistence type="evidence at transcript level"/>
<feature type="coiled-coil region" evidence="4">
    <location>
        <begin position="180"/>
        <end position="226"/>
    </location>
</feature>
<dbReference type="CDD" id="cd14707">
    <property type="entry name" value="bZIP_plant_BZIP46"/>
    <property type="match status" value="1"/>
</dbReference>
<evidence type="ECO:0000259" key="5">
    <source>
        <dbReference type="PROSITE" id="PS50217"/>
    </source>
</evidence>